<accession>A0ABT3JTP8</accession>
<sequence>MAPSQAHPSIDADIPFDVVRNHVQVDYRCHYAEVLRLHPSPPVAIAELCLFRFWLACRVHRHAAAPDGIDADTGGARLRPPRGWPLPLQAGGHDIEFELGSRIEQLVESRFDLYDRFFTLGRNADDPLGLDAASLALSCQLFVQTPPAILARLQAQTQQLFAALSHACAA</sequence>
<organism evidence="1 2">
    <name type="scientific">Xanthomonas chitinilytica</name>
    <dbReference type="NCBI Taxonomy" id="2989819"/>
    <lineage>
        <taxon>Bacteria</taxon>
        <taxon>Pseudomonadati</taxon>
        <taxon>Pseudomonadota</taxon>
        <taxon>Gammaproteobacteria</taxon>
        <taxon>Lysobacterales</taxon>
        <taxon>Lysobacteraceae</taxon>
        <taxon>Xanthomonas</taxon>
    </lineage>
</organism>
<name>A0ABT3JTP8_9XANT</name>
<dbReference type="Proteomes" id="UP001209922">
    <property type="component" value="Unassembled WGS sequence"/>
</dbReference>
<dbReference type="EMBL" id="JAPCHY010000003">
    <property type="protein sequence ID" value="MCW4471847.1"/>
    <property type="molecule type" value="Genomic_DNA"/>
</dbReference>
<comment type="caution">
    <text evidence="1">The sequence shown here is derived from an EMBL/GenBank/DDBJ whole genome shotgun (WGS) entry which is preliminary data.</text>
</comment>
<protein>
    <submittedName>
        <fullName evidence="1">Uncharacterized protein</fullName>
    </submittedName>
</protein>
<proteinExistence type="predicted"/>
<keyword evidence="2" id="KW-1185">Reference proteome</keyword>
<evidence type="ECO:0000313" key="1">
    <source>
        <dbReference type="EMBL" id="MCW4471847.1"/>
    </source>
</evidence>
<evidence type="ECO:0000313" key="2">
    <source>
        <dbReference type="Proteomes" id="UP001209922"/>
    </source>
</evidence>
<dbReference type="RefSeq" id="WP_265126807.1">
    <property type="nucleotide sequence ID" value="NZ_JAPCHY010000003.1"/>
</dbReference>
<gene>
    <name evidence="1" type="ORF">OK345_04900</name>
</gene>
<reference evidence="1 2" key="1">
    <citation type="submission" date="2022-10" db="EMBL/GenBank/DDBJ databases">
        <title>Xanthomonas sp. H13-6.</title>
        <authorList>
            <person name="Liu X."/>
            <person name="Deng Z."/>
            <person name="Jiang Y."/>
            <person name="Yu T."/>
            <person name="Ai J."/>
        </authorList>
    </citation>
    <scope>NUCLEOTIDE SEQUENCE [LARGE SCALE GENOMIC DNA]</scope>
    <source>
        <strain evidence="1 2">H13-6</strain>
    </source>
</reference>